<dbReference type="Proteomes" id="UP000002051">
    <property type="component" value="Unassembled WGS sequence"/>
</dbReference>
<reference evidence="4" key="3">
    <citation type="submission" date="2015-04" db="UniProtKB">
        <authorList>
            <consortium name="EnsemblPlants"/>
        </authorList>
    </citation>
    <scope>IDENTIFICATION</scope>
    <source>
        <strain evidence="4">cv. Jemalong A17</strain>
    </source>
</reference>
<gene>
    <name evidence="3" type="ordered locus">MTR_7g057910</name>
</gene>
<reference evidence="3 5" key="1">
    <citation type="journal article" date="2011" name="Nature">
        <title>The Medicago genome provides insight into the evolution of rhizobial symbioses.</title>
        <authorList>
            <person name="Young N.D."/>
            <person name="Debelle F."/>
            <person name="Oldroyd G.E."/>
            <person name="Geurts R."/>
            <person name="Cannon S.B."/>
            <person name="Udvardi M.K."/>
            <person name="Benedito V.A."/>
            <person name="Mayer K.F."/>
            <person name="Gouzy J."/>
            <person name="Schoof H."/>
            <person name="Van de Peer Y."/>
            <person name="Proost S."/>
            <person name="Cook D.R."/>
            <person name="Meyers B.C."/>
            <person name="Spannagl M."/>
            <person name="Cheung F."/>
            <person name="De Mita S."/>
            <person name="Krishnakumar V."/>
            <person name="Gundlach H."/>
            <person name="Zhou S."/>
            <person name="Mudge J."/>
            <person name="Bharti A.K."/>
            <person name="Murray J.D."/>
            <person name="Naoumkina M.A."/>
            <person name="Rosen B."/>
            <person name="Silverstein K.A."/>
            <person name="Tang H."/>
            <person name="Rombauts S."/>
            <person name="Zhao P.X."/>
            <person name="Zhou P."/>
            <person name="Barbe V."/>
            <person name="Bardou P."/>
            <person name="Bechner M."/>
            <person name="Bellec A."/>
            <person name="Berger A."/>
            <person name="Berges H."/>
            <person name="Bidwell S."/>
            <person name="Bisseling T."/>
            <person name="Choisne N."/>
            <person name="Couloux A."/>
            <person name="Denny R."/>
            <person name="Deshpande S."/>
            <person name="Dai X."/>
            <person name="Doyle J.J."/>
            <person name="Dudez A.M."/>
            <person name="Farmer A.D."/>
            <person name="Fouteau S."/>
            <person name="Franken C."/>
            <person name="Gibelin C."/>
            <person name="Gish J."/>
            <person name="Goldstein S."/>
            <person name="Gonzalez A.J."/>
            <person name="Green P.J."/>
            <person name="Hallab A."/>
            <person name="Hartog M."/>
            <person name="Hua A."/>
            <person name="Humphray S.J."/>
            <person name="Jeong D.H."/>
            <person name="Jing Y."/>
            <person name="Jocker A."/>
            <person name="Kenton S.M."/>
            <person name="Kim D.J."/>
            <person name="Klee K."/>
            <person name="Lai H."/>
            <person name="Lang C."/>
            <person name="Lin S."/>
            <person name="Macmil S.L."/>
            <person name="Magdelenat G."/>
            <person name="Matthews L."/>
            <person name="McCorrison J."/>
            <person name="Monaghan E.L."/>
            <person name="Mun J.H."/>
            <person name="Najar F.Z."/>
            <person name="Nicholson C."/>
            <person name="Noirot C."/>
            <person name="O'Bleness M."/>
            <person name="Paule C.R."/>
            <person name="Poulain J."/>
            <person name="Prion F."/>
            <person name="Qin B."/>
            <person name="Qu C."/>
            <person name="Retzel E.F."/>
            <person name="Riddle C."/>
            <person name="Sallet E."/>
            <person name="Samain S."/>
            <person name="Samson N."/>
            <person name="Sanders I."/>
            <person name="Saurat O."/>
            <person name="Scarpelli C."/>
            <person name="Schiex T."/>
            <person name="Segurens B."/>
            <person name="Severin A.J."/>
            <person name="Sherrier D.J."/>
            <person name="Shi R."/>
            <person name="Sims S."/>
            <person name="Singer S.R."/>
            <person name="Sinharoy S."/>
            <person name="Sterck L."/>
            <person name="Viollet A."/>
            <person name="Wang B.B."/>
            <person name="Wang K."/>
            <person name="Wang M."/>
            <person name="Wang X."/>
            <person name="Warfsmann J."/>
            <person name="Weissenbach J."/>
            <person name="White D.D."/>
            <person name="White J.D."/>
            <person name="Wiley G.B."/>
            <person name="Wincker P."/>
            <person name="Xing Y."/>
            <person name="Yang L."/>
            <person name="Yao Z."/>
            <person name="Ying F."/>
            <person name="Zhai J."/>
            <person name="Zhou L."/>
            <person name="Zuber A."/>
            <person name="Denarie J."/>
            <person name="Dixon R.A."/>
            <person name="May G.D."/>
            <person name="Schwartz D.C."/>
            <person name="Rogers J."/>
            <person name="Quetier F."/>
            <person name="Town C.D."/>
            <person name="Roe B.A."/>
        </authorList>
    </citation>
    <scope>NUCLEOTIDE SEQUENCE [LARGE SCALE GENOMIC DNA]</scope>
    <source>
        <strain evidence="3">A17</strain>
        <strain evidence="4 5">cv. Jemalong A17</strain>
    </source>
</reference>
<dbReference type="Gene3D" id="1.25.40.10">
    <property type="entry name" value="Tetratricopeptide repeat domain"/>
    <property type="match status" value="1"/>
</dbReference>
<dbReference type="AlphaFoldDB" id="A0A072U0Y4"/>
<dbReference type="PROSITE" id="PS51375">
    <property type="entry name" value="PPR"/>
    <property type="match status" value="1"/>
</dbReference>
<organism evidence="3 5">
    <name type="scientific">Medicago truncatula</name>
    <name type="common">Barrel medic</name>
    <name type="synonym">Medicago tribuloides</name>
    <dbReference type="NCBI Taxonomy" id="3880"/>
    <lineage>
        <taxon>Eukaryota</taxon>
        <taxon>Viridiplantae</taxon>
        <taxon>Streptophyta</taxon>
        <taxon>Embryophyta</taxon>
        <taxon>Tracheophyta</taxon>
        <taxon>Spermatophyta</taxon>
        <taxon>Magnoliopsida</taxon>
        <taxon>eudicotyledons</taxon>
        <taxon>Gunneridae</taxon>
        <taxon>Pentapetalae</taxon>
        <taxon>rosids</taxon>
        <taxon>fabids</taxon>
        <taxon>Fabales</taxon>
        <taxon>Fabaceae</taxon>
        <taxon>Papilionoideae</taxon>
        <taxon>50 kb inversion clade</taxon>
        <taxon>NPAAA clade</taxon>
        <taxon>Hologalegina</taxon>
        <taxon>IRL clade</taxon>
        <taxon>Trifolieae</taxon>
        <taxon>Medicago</taxon>
    </lineage>
</organism>
<keyword evidence="5" id="KW-1185">Reference proteome</keyword>
<protein>
    <submittedName>
        <fullName evidence="3">PPR domain protein</fullName>
    </submittedName>
</protein>
<dbReference type="Pfam" id="PF13041">
    <property type="entry name" value="PPR_2"/>
    <property type="match status" value="1"/>
</dbReference>
<keyword evidence="1" id="KW-0677">Repeat</keyword>
<accession>A0A072U0Y4</accession>
<dbReference type="HOGENOM" id="CLU_2362942_0_0_1"/>
<reference evidence="3 5" key="2">
    <citation type="journal article" date="2014" name="BMC Genomics">
        <title>An improved genome release (version Mt4.0) for the model legume Medicago truncatula.</title>
        <authorList>
            <person name="Tang H."/>
            <person name="Krishnakumar V."/>
            <person name="Bidwell S."/>
            <person name="Rosen B."/>
            <person name="Chan A."/>
            <person name="Zhou S."/>
            <person name="Gentzbittel L."/>
            <person name="Childs K.L."/>
            <person name="Yandell M."/>
            <person name="Gundlach H."/>
            <person name="Mayer K.F."/>
            <person name="Schwartz D.C."/>
            <person name="Town C.D."/>
        </authorList>
    </citation>
    <scope>GENOME REANNOTATION</scope>
    <source>
        <strain evidence="3">A17</strain>
        <strain evidence="4 5">cv. Jemalong A17</strain>
    </source>
</reference>
<evidence type="ECO:0000256" key="1">
    <source>
        <dbReference type="ARBA" id="ARBA00022737"/>
    </source>
</evidence>
<evidence type="ECO:0000313" key="5">
    <source>
        <dbReference type="Proteomes" id="UP000002051"/>
    </source>
</evidence>
<evidence type="ECO:0000313" key="4">
    <source>
        <dbReference type="EnsemblPlants" id="KEH22813"/>
    </source>
</evidence>
<name>A0A072U0Y4_MEDTR</name>
<evidence type="ECO:0000256" key="2">
    <source>
        <dbReference type="PROSITE-ProRule" id="PRU00708"/>
    </source>
</evidence>
<dbReference type="InterPro" id="IPR002885">
    <property type="entry name" value="PPR_rpt"/>
</dbReference>
<evidence type="ECO:0000313" key="3">
    <source>
        <dbReference type="EMBL" id="KEH22813.1"/>
    </source>
</evidence>
<feature type="repeat" description="PPR" evidence="2">
    <location>
        <begin position="5"/>
        <end position="39"/>
    </location>
</feature>
<dbReference type="EMBL" id="CM001223">
    <property type="protein sequence ID" value="KEH22813.1"/>
    <property type="molecule type" value="Genomic_DNA"/>
</dbReference>
<dbReference type="EnsemblPlants" id="KEH22813">
    <property type="protein sequence ID" value="KEH22813"/>
    <property type="gene ID" value="MTR_7g057910"/>
</dbReference>
<proteinExistence type="predicted"/>
<dbReference type="STRING" id="3880.A0A072U0Y4"/>
<dbReference type="InterPro" id="IPR011990">
    <property type="entry name" value="TPR-like_helical_dom_sf"/>
</dbReference>
<sequence>MPERSVVTWNAMICGSASHANVEDALSLFLSTNKEGIIVPNSVTFVGLIDVAREDFYSMKESTWVDLMVLVWDLGVCSSSKSQIRLSPVSILDGLI</sequence>